<proteinExistence type="predicted"/>
<dbReference type="Proteomes" id="UP000642070">
    <property type="component" value="Unassembled WGS sequence"/>
</dbReference>
<organism evidence="3 4">
    <name type="scientific">Dactylosporangium sucinum</name>
    <dbReference type="NCBI Taxonomy" id="1424081"/>
    <lineage>
        <taxon>Bacteria</taxon>
        <taxon>Bacillati</taxon>
        <taxon>Actinomycetota</taxon>
        <taxon>Actinomycetes</taxon>
        <taxon>Micromonosporales</taxon>
        <taxon>Micromonosporaceae</taxon>
        <taxon>Dactylosporangium</taxon>
    </lineage>
</organism>
<dbReference type="PROSITE" id="PS51257">
    <property type="entry name" value="PROKAR_LIPOPROTEIN"/>
    <property type="match status" value="1"/>
</dbReference>
<evidence type="ECO:0000313" key="4">
    <source>
        <dbReference type="Proteomes" id="UP000642070"/>
    </source>
</evidence>
<evidence type="ECO:0000256" key="1">
    <source>
        <dbReference type="SAM" id="MobiDB-lite"/>
    </source>
</evidence>
<sequence>MRKIILMAAAVSLALVAGCGESTEDVDAGQTPSASGSPSTSAPSSEKTDGGGVAYFQTKLTPDANVAAGTVLTATATGAKPSTSYYCLVAAYSTEQAGVSAPLMSSLTKVESGADGSLACKVTYQPFEAQDTRGVVRHCPTTAADRKDGFLCGVALADAATTGALSASVASFTPAE</sequence>
<evidence type="ECO:0000256" key="2">
    <source>
        <dbReference type="SAM" id="SignalP"/>
    </source>
</evidence>
<protein>
    <recommendedName>
        <fullName evidence="5">Lipoprotein</fullName>
    </recommendedName>
</protein>
<dbReference type="AlphaFoldDB" id="A0A917X8L1"/>
<keyword evidence="4" id="KW-1185">Reference proteome</keyword>
<evidence type="ECO:0008006" key="5">
    <source>
        <dbReference type="Google" id="ProtNLM"/>
    </source>
</evidence>
<evidence type="ECO:0000313" key="3">
    <source>
        <dbReference type="EMBL" id="GGM89772.1"/>
    </source>
</evidence>
<keyword evidence="2" id="KW-0732">Signal</keyword>
<dbReference type="SUPFAM" id="SSF49319">
    <property type="entry name" value="Actinoxanthin-like"/>
    <property type="match status" value="1"/>
</dbReference>
<name>A0A917X8L1_9ACTN</name>
<comment type="caution">
    <text evidence="3">The sequence shown here is derived from an EMBL/GenBank/DDBJ whole genome shotgun (WGS) entry which is preliminary data.</text>
</comment>
<dbReference type="EMBL" id="BMPI01000133">
    <property type="protein sequence ID" value="GGM89772.1"/>
    <property type="molecule type" value="Genomic_DNA"/>
</dbReference>
<feature type="region of interest" description="Disordered" evidence="1">
    <location>
        <begin position="24"/>
        <end position="52"/>
    </location>
</feature>
<accession>A0A917X8L1</accession>
<feature type="signal peptide" evidence="2">
    <location>
        <begin position="1"/>
        <end position="17"/>
    </location>
</feature>
<dbReference type="InterPro" id="IPR027273">
    <property type="entry name" value="Neocarzinostatin-like"/>
</dbReference>
<feature type="compositionally biased region" description="Low complexity" evidence="1">
    <location>
        <begin position="28"/>
        <end position="45"/>
    </location>
</feature>
<gene>
    <name evidence="3" type="ORF">GCM10007977_109800</name>
</gene>
<feature type="chain" id="PRO_5038536539" description="Lipoprotein" evidence="2">
    <location>
        <begin position="18"/>
        <end position="176"/>
    </location>
</feature>
<dbReference type="RefSeq" id="WP_190258108.1">
    <property type="nucleotide sequence ID" value="NZ_BMPI01000133.1"/>
</dbReference>
<reference evidence="3" key="1">
    <citation type="journal article" date="2014" name="Int. J. Syst. Evol. Microbiol.">
        <title>Complete genome sequence of Corynebacterium casei LMG S-19264T (=DSM 44701T), isolated from a smear-ripened cheese.</title>
        <authorList>
            <consortium name="US DOE Joint Genome Institute (JGI-PGF)"/>
            <person name="Walter F."/>
            <person name="Albersmeier A."/>
            <person name="Kalinowski J."/>
            <person name="Ruckert C."/>
        </authorList>
    </citation>
    <scope>NUCLEOTIDE SEQUENCE</scope>
    <source>
        <strain evidence="3">JCM 19831</strain>
    </source>
</reference>
<reference evidence="3" key="2">
    <citation type="submission" date="2020-09" db="EMBL/GenBank/DDBJ databases">
        <authorList>
            <person name="Sun Q."/>
            <person name="Ohkuma M."/>
        </authorList>
    </citation>
    <scope>NUCLEOTIDE SEQUENCE</scope>
    <source>
        <strain evidence="3">JCM 19831</strain>
    </source>
</reference>